<feature type="domain" description="TIR" evidence="4">
    <location>
        <begin position="18"/>
        <end position="181"/>
    </location>
</feature>
<dbReference type="PANTHER" id="PTHR11017:SF559">
    <property type="entry name" value="DISEASE RESISTANCE PROTEIN CHL1"/>
    <property type="match status" value="1"/>
</dbReference>
<dbReference type="SMART" id="SM00255">
    <property type="entry name" value="TIR"/>
    <property type="match status" value="1"/>
</dbReference>
<dbReference type="InterPro" id="IPR058546">
    <property type="entry name" value="RPS4B/Roq1-like_LRR"/>
</dbReference>
<evidence type="ECO:0000259" key="4">
    <source>
        <dbReference type="PROSITE" id="PS50104"/>
    </source>
</evidence>
<comment type="caution">
    <text evidence="5">The sequence shown here is derived from an EMBL/GenBank/DDBJ whole genome shotgun (WGS) entry which is preliminary data.</text>
</comment>
<dbReference type="EMBL" id="CM031833">
    <property type="protein sequence ID" value="KAG6695729.1"/>
    <property type="molecule type" value="Genomic_DNA"/>
</dbReference>
<dbReference type="InterPro" id="IPR000157">
    <property type="entry name" value="TIR_dom"/>
</dbReference>
<dbReference type="InterPro" id="IPR058192">
    <property type="entry name" value="WHD_ROQ1-like"/>
</dbReference>
<dbReference type="Pfam" id="PF23282">
    <property type="entry name" value="WHD_ROQ1"/>
    <property type="match status" value="1"/>
</dbReference>
<keyword evidence="3" id="KW-0520">NAD</keyword>
<dbReference type="InterPro" id="IPR002182">
    <property type="entry name" value="NB-ARC"/>
</dbReference>
<proteinExistence type="predicted"/>
<keyword evidence="2" id="KW-0611">Plant defense</keyword>
<dbReference type="InterPro" id="IPR044974">
    <property type="entry name" value="Disease_R_plants"/>
</dbReference>
<evidence type="ECO:0000256" key="1">
    <source>
        <dbReference type="ARBA" id="ARBA00022737"/>
    </source>
</evidence>
<gene>
    <name evidence="5" type="ORF">I3842_09G112300</name>
</gene>
<evidence type="ECO:0000313" key="5">
    <source>
        <dbReference type="EMBL" id="KAG6695729.1"/>
    </source>
</evidence>
<reference evidence="5" key="1">
    <citation type="submission" date="2021-01" db="EMBL/GenBank/DDBJ databases">
        <authorList>
            <person name="Lovell J.T."/>
            <person name="Bentley N."/>
            <person name="Bhattarai G."/>
            <person name="Jenkins J.W."/>
            <person name="Sreedasyam A."/>
            <person name="Alarcon Y."/>
            <person name="Bock C."/>
            <person name="Boston L."/>
            <person name="Carlson J."/>
            <person name="Cervantes K."/>
            <person name="Clermont K."/>
            <person name="Krom N."/>
            <person name="Kubenka K."/>
            <person name="Mamidi S."/>
            <person name="Mattison C."/>
            <person name="Monteros M."/>
            <person name="Pisani C."/>
            <person name="Plott C."/>
            <person name="Rajasekar S."/>
            <person name="Rhein H.S."/>
            <person name="Rohla C."/>
            <person name="Song M."/>
            <person name="Hilaire R.S."/>
            <person name="Shu S."/>
            <person name="Wells L."/>
            <person name="Wang X."/>
            <person name="Webber J."/>
            <person name="Heerema R.J."/>
            <person name="Klein P."/>
            <person name="Conner P."/>
            <person name="Grauke L."/>
            <person name="Grimwood J."/>
            <person name="Schmutz J."/>
            <person name="Randall J.J."/>
        </authorList>
    </citation>
    <scope>NUCLEOTIDE SEQUENCE</scope>
    <source>
        <tissue evidence="5">Leaf</tissue>
    </source>
</reference>
<organism evidence="5 6">
    <name type="scientific">Carya illinoinensis</name>
    <name type="common">Pecan</name>
    <dbReference type="NCBI Taxonomy" id="32201"/>
    <lineage>
        <taxon>Eukaryota</taxon>
        <taxon>Viridiplantae</taxon>
        <taxon>Streptophyta</taxon>
        <taxon>Embryophyta</taxon>
        <taxon>Tracheophyta</taxon>
        <taxon>Spermatophyta</taxon>
        <taxon>Magnoliopsida</taxon>
        <taxon>eudicotyledons</taxon>
        <taxon>Gunneridae</taxon>
        <taxon>Pentapetalae</taxon>
        <taxon>rosids</taxon>
        <taxon>fabids</taxon>
        <taxon>Fagales</taxon>
        <taxon>Juglandaceae</taxon>
        <taxon>Carya</taxon>
    </lineage>
</organism>
<protein>
    <recommendedName>
        <fullName evidence="4">TIR domain-containing protein</fullName>
    </recommendedName>
</protein>
<sequence length="1102" mass="125732">MAIPNVSSSSSPSSSHPWIYDVFLSFRGEDTRNTFTGHLYNALIIKGINTFRDDVDLQKGDEISPALLEAIEQSKISIIVFSKDYCTSTWCLDELVKILECRKSIGQMVQPIFYNVDPSDVRKQFVKDLDMHENKVKDDIQRVLRWKVALKEAANLSGWHLDNGHESHFIQHIVEEISSILMKCTFLYVAKNPVGLDSHIKAISKLLSVGNDDVRMVGIHGIGGIGKTTIAKAVYNSFAPQFQSCCFLASVRETINPSDLVPLQETLLSETLRMNTNLKVGSVDRGITVIKERLCHKKVLLVLDDVNEVEQLEKLAGDKNWFGPGSRIIITTRDQHVLDTHGVERRYKVQELSDADALQLLSWKAFRKSYPEEGYKELANSVVQYAKGLPLVLVVLGSLLCGRRKPEWESTICKMQKSLHKKVYEMLKISFDALDDKEKAIFLDIACFFKEKKKDFVTKILEASDFDPVIGIQVLIERSLVNVDQHDRLQMHDVIQLMGRNIVHQESPDEPGKRSRLWSHEDILRVLKENTGTYNAIQGIKLDLFGQKDILLNPSAFTRMKRLRVLIIRHARFSKSPKSWSNELILLDWNGYPSPSLPSNFHSQKLVALNMSHSKIKQIKGIKVCENLREINFSSCKYLTCIPDVSMMANLERLHLFGCCNLVEVHRSVGILNKLSDLDVTNCSKLRRLPNLKLPRLKILGLSWCTSLEKFPNIVGETPRFDEIWFRDNPIIQELPLPIEYLIGLKRIIIQLCDNFRDLPRSVSKLPRLEYLILRRCRNLGRFPKSSSSSSTNLGWLASSKGNKTQDKSLSVGWFPALKRFSITYCNLEEVDFLESLDCLSTLEELCLSGNNFVSLPASCITRFTHLKSLPLWNCNGLQQKNASSGGKSFIDNLTMMIPILYRFCGKMITTIKIRGGELPEWFRHQTKENEMCFRVPPPKNAKLAGLVIGVASKRRPPLCDLTVSIIINNGRQSDPVAKSYEVCFYKHELGLDGVLWLLCLPRGALEWRDEITNEGDHFGVSFQFPGWRVPECEKYNDKLGVHFVFEQNDNTDDDDPRVIRHCRSPNNKIAILENDNCCQLQQQLAEQQARGRRRESFLYDF</sequence>
<evidence type="ECO:0000256" key="3">
    <source>
        <dbReference type="ARBA" id="ARBA00023027"/>
    </source>
</evidence>
<dbReference type="Pfam" id="PF23286">
    <property type="entry name" value="LRR_13"/>
    <property type="match status" value="1"/>
</dbReference>
<dbReference type="Pfam" id="PF00931">
    <property type="entry name" value="NB-ARC"/>
    <property type="match status" value="1"/>
</dbReference>
<dbReference type="FunFam" id="3.40.50.10140:FF:000007">
    <property type="entry name" value="Disease resistance protein (TIR-NBS-LRR class)"/>
    <property type="match status" value="1"/>
</dbReference>
<accession>A0A922E3B3</accession>
<dbReference type="Pfam" id="PF01582">
    <property type="entry name" value="TIR"/>
    <property type="match status" value="1"/>
</dbReference>
<name>A0A922E3B3_CARIL</name>
<keyword evidence="1" id="KW-0677">Repeat</keyword>
<evidence type="ECO:0000313" key="6">
    <source>
        <dbReference type="Proteomes" id="UP000811246"/>
    </source>
</evidence>
<dbReference type="GO" id="GO:0043531">
    <property type="term" value="F:ADP binding"/>
    <property type="evidence" value="ECO:0007669"/>
    <property type="project" value="InterPro"/>
</dbReference>
<evidence type="ECO:0000256" key="2">
    <source>
        <dbReference type="ARBA" id="ARBA00022821"/>
    </source>
</evidence>
<dbReference type="Proteomes" id="UP000811246">
    <property type="component" value="Chromosome 9"/>
</dbReference>
<dbReference type="AlphaFoldDB" id="A0A922E3B3"/>
<dbReference type="GO" id="GO:0007165">
    <property type="term" value="P:signal transduction"/>
    <property type="evidence" value="ECO:0007669"/>
    <property type="project" value="InterPro"/>
</dbReference>
<dbReference type="PANTHER" id="PTHR11017">
    <property type="entry name" value="LEUCINE-RICH REPEAT-CONTAINING PROTEIN"/>
    <property type="match status" value="1"/>
</dbReference>
<dbReference type="PROSITE" id="PS50104">
    <property type="entry name" value="TIR"/>
    <property type="match status" value="1"/>
</dbReference>
<dbReference type="GO" id="GO:0006952">
    <property type="term" value="P:defense response"/>
    <property type="evidence" value="ECO:0007669"/>
    <property type="project" value="InterPro"/>
</dbReference>